<dbReference type="Gene3D" id="3.40.50.1110">
    <property type="entry name" value="SGNH hydrolase"/>
    <property type="match status" value="1"/>
</dbReference>
<dbReference type="Pfam" id="PF00657">
    <property type="entry name" value="Lipase_GDSL"/>
    <property type="match status" value="1"/>
</dbReference>
<keyword evidence="2" id="KW-1185">Reference proteome</keyword>
<gene>
    <name evidence="1" type="ORF">GCM10023091_40140</name>
</gene>
<accession>A0ABP8M9S7</accession>
<comment type="caution">
    <text evidence="1">The sequence shown here is derived from an EMBL/GenBank/DDBJ whole genome shotgun (WGS) entry which is preliminary data.</text>
</comment>
<protein>
    <recommendedName>
        <fullName evidence="3">SGNH/GDSL hydrolase family protein</fullName>
    </recommendedName>
</protein>
<dbReference type="EMBL" id="BAABEY010000036">
    <property type="protein sequence ID" value="GAA4446645.1"/>
    <property type="molecule type" value="Genomic_DNA"/>
</dbReference>
<evidence type="ECO:0000313" key="2">
    <source>
        <dbReference type="Proteomes" id="UP001501508"/>
    </source>
</evidence>
<dbReference type="RefSeq" id="WP_345032545.1">
    <property type="nucleotide sequence ID" value="NZ_BAABEY010000036.1"/>
</dbReference>
<dbReference type="InterPro" id="IPR036514">
    <property type="entry name" value="SGNH_hydro_sf"/>
</dbReference>
<dbReference type="Proteomes" id="UP001501508">
    <property type="component" value="Unassembled WGS sequence"/>
</dbReference>
<dbReference type="InterPro" id="IPR001087">
    <property type="entry name" value="GDSL"/>
</dbReference>
<dbReference type="PROSITE" id="PS51257">
    <property type="entry name" value="PROKAR_LIPOPROTEIN"/>
    <property type="match status" value="1"/>
</dbReference>
<proteinExistence type="predicted"/>
<sequence length="413" mass="45965">MRNYYLITSLQLLILGGCLLDFGPSYSQSTPPKTAVTYIAIGGSLSAGVQDGGISQSSQLTSFPNLLARQIGATEFRQPLFEGEFQNGSGTHSAFNKKGVLTFTEAKKPAFSTRDNLPKVTGIIHNFALPYLKVRESMIPEDQPGAFLLSFEKASYQHLNRFARADQEGKLSYLAMLQEKEIKPDFFTFELGMDDFVDYFRKGGYGEMLASVTEYREGYYPENNLIRLLHKKGAKGVIANVPDVLAMPFFNFYKYDDIVALVGDGVFIQWLWKNDLRLIDPRDKFIPSQDLADLVQRSGKGLRADNPLLDENVLSYNEVGSVEFYNAIVAEIATSNKLPVVDLYGLYKKIQAGGYVTDDGLKIDPSYPGGNFFSADGIFPTAAGQAVIANEFIKTFNRHYGTTIELIRVSDIR</sequence>
<evidence type="ECO:0008006" key="3">
    <source>
        <dbReference type="Google" id="ProtNLM"/>
    </source>
</evidence>
<name>A0ABP8M9S7_9BACT</name>
<evidence type="ECO:0000313" key="1">
    <source>
        <dbReference type="EMBL" id="GAA4446645.1"/>
    </source>
</evidence>
<dbReference type="SUPFAM" id="SSF52266">
    <property type="entry name" value="SGNH hydrolase"/>
    <property type="match status" value="1"/>
</dbReference>
<organism evidence="1 2">
    <name type="scientific">Ravibacter arvi</name>
    <dbReference type="NCBI Taxonomy" id="2051041"/>
    <lineage>
        <taxon>Bacteria</taxon>
        <taxon>Pseudomonadati</taxon>
        <taxon>Bacteroidota</taxon>
        <taxon>Cytophagia</taxon>
        <taxon>Cytophagales</taxon>
        <taxon>Spirosomataceae</taxon>
        <taxon>Ravibacter</taxon>
    </lineage>
</organism>
<reference evidence="2" key="1">
    <citation type="journal article" date="2019" name="Int. J. Syst. Evol. Microbiol.">
        <title>The Global Catalogue of Microorganisms (GCM) 10K type strain sequencing project: providing services to taxonomists for standard genome sequencing and annotation.</title>
        <authorList>
            <consortium name="The Broad Institute Genomics Platform"/>
            <consortium name="The Broad Institute Genome Sequencing Center for Infectious Disease"/>
            <person name="Wu L."/>
            <person name="Ma J."/>
        </authorList>
    </citation>
    <scope>NUCLEOTIDE SEQUENCE [LARGE SCALE GENOMIC DNA]</scope>
    <source>
        <strain evidence="2">JCM 31920</strain>
    </source>
</reference>